<dbReference type="RefSeq" id="WP_039172020.1">
    <property type="nucleotide sequence ID" value="NZ_CP007457.1"/>
</dbReference>
<protein>
    <submittedName>
        <fullName evidence="1">Uncharacterized protein</fullName>
    </submittedName>
</protein>
<dbReference type="AlphaFoldDB" id="A0A0A7I9X2"/>
<dbReference type="HOGENOM" id="CLU_1522325_0_0_11"/>
<sequence>MEDQEIPWRESDSSLCCQNGMHDLFWYPQSDAKTIEEAFERHVLPKFHSPFQAARAMEDFLDTLDRARRGMLKPVREVRVMTPTVTKPWVVFEIKNNWDNTQRSARRSGYVGSRLFHGEPEEQPNSIVATWLMVKVEDMDDEATRSKQTGAAKQAAFRLDECERHGWSCIEPIQLS</sequence>
<dbReference type="OrthoDB" id="286404at2"/>
<dbReference type="KEGG" id="bpsp:AH67_05365"/>
<evidence type="ECO:0000313" key="2">
    <source>
        <dbReference type="Proteomes" id="UP000030636"/>
    </source>
</evidence>
<gene>
    <name evidence="1" type="ORF">AH67_05365</name>
</gene>
<evidence type="ECO:0000313" key="1">
    <source>
        <dbReference type="EMBL" id="AIZ17073.1"/>
    </source>
</evidence>
<dbReference type="STRING" id="1447715.AH67_05365"/>
<accession>A0A0A7I9X2</accession>
<proteinExistence type="predicted"/>
<organism evidence="1 2">
    <name type="scientific">Bifidobacterium pseudolongum PV8-2</name>
    <dbReference type="NCBI Taxonomy" id="1447715"/>
    <lineage>
        <taxon>Bacteria</taxon>
        <taxon>Bacillati</taxon>
        <taxon>Actinomycetota</taxon>
        <taxon>Actinomycetes</taxon>
        <taxon>Bifidobacteriales</taxon>
        <taxon>Bifidobacteriaceae</taxon>
        <taxon>Bifidobacterium</taxon>
    </lineage>
</organism>
<dbReference type="Proteomes" id="UP000030636">
    <property type="component" value="Chromosome"/>
</dbReference>
<dbReference type="EMBL" id="CP007457">
    <property type="protein sequence ID" value="AIZ17073.1"/>
    <property type="molecule type" value="Genomic_DNA"/>
</dbReference>
<name>A0A0A7I9X2_9BIFI</name>
<reference evidence="1 2" key="1">
    <citation type="journal article" date="2015" name="Genome Announc.">
        <title>Bifidobacterium pseudolongum Strain PV8-2, Isolated from a Stool Sample of an Anemic Kenyan Infant.</title>
        <authorList>
            <person name="Vazquez-Gutierrez P."/>
            <person name="Lacroix C."/>
            <person name="Chassard C."/>
            <person name="Klumpp J."/>
            <person name="Stevens M.J."/>
            <person name="Jans C."/>
        </authorList>
    </citation>
    <scope>NUCLEOTIDE SEQUENCE [LARGE SCALE GENOMIC DNA]</scope>
    <source>
        <strain evidence="1 2">PV8-2</strain>
    </source>
</reference>
<keyword evidence="2" id="KW-1185">Reference proteome</keyword>